<proteinExistence type="predicted"/>
<dbReference type="eggNOG" id="ENOG502SPJ4">
    <property type="taxonomic scope" value="Eukaryota"/>
</dbReference>
<dbReference type="Proteomes" id="UP000094526">
    <property type="component" value="Unassembled WGS sequence"/>
</dbReference>
<evidence type="ECO:0000256" key="1">
    <source>
        <dbReference type="SAM" id="MobiDB-lite"/>
    </source>
</evidence>
<feature type="region of interest" description="Disordered" evidence="1">
    <location>
        <begin position="277"/>
        <end position="312"/>
    </location>
</feature>
<dbReference type="EMBL" id="LGRB01000020">
    <property type="protein sequence ID" value="OCT44994.1"/>
    <property type="molecule type" value="Genomic_DNA"/>
</dbReference>
<evidence type="ECO:0000313" key="2">
    <source>
        <dbReference type="EMBL" id="OCT44994.1"/>
    </source>
</evidence>
<evidence type="ECO:0000313" key="3">
    <source>
        <dbReference type="Proteomes" id="UP000094526"/>
    </source>
</evidence>
<name>A0A1C1C8Y2_9EURO</name>
<sequence>MTSRLRSDQKLHCPDIPPPAHIAFAFAIARSKPPHISVDDFLESLRGAIVSSSHRSPPKEVDFDADMYWRVSYQKAEAERLRLLNELTQLKQERDLPLQPHQEAQRFRVQTTSSKRRRDTSAHITNKKNKSHHDLGPDLDNDDINLDFSHLNTPSTGRQAFLRGFTSLRRSLLLEKPDQEILVTAIQVTSKSISRVLLEDIQATVSTGAGQKNQSVKAICTAFKTVYPTLLRGLERTQPQAPDEGDQCVRGLSDVVKVFQSFLGRLHKFALDEHARRELERTSKRNGKGSDSRSEESQERSDQPHLPRSQEDLAEAEELVRVMVRMMTALDTTKSAHCQLLKGCLCAILDHSGATLSLLVFADSDKSDKNRKTFLPLTGFLDTLEFNAQAAIGAAGVEGPYIIFILRKGIEFLLANAKCMPEKSLLNFTLVQSQGNDTGGDGDLGRKIEEALQNTLLRGVFGDDDETFSNSLQRDEEEEQEADLTKMAEVIKQREDSAEWFIGELWEHLGWNILSGRRDI</sequence>
<feature type="region of interest" description="Disordered" evidence="1">
    <location>
        <begin position="94"/>
        <end position="138"/>
    </location>
</feature>
<gene>
    <name evidence="2" type="ORF">CLCR_05738</name>
</gene>
<organism evidence="2 3">
    <name type="scientific">Cladophialophora carrionii</name>
    <dbReference type="NCBI Taxonomy" id="86049"/>
    <lineage>
        <taxon>Eukaryota</taxon>
        <taxon>Fungi</taxon>
        <taxon>Dikarya</taxon>
        <taxon>Ascomycota</taxon>
        <taxon>Pezizomycotina</taxon>
        <taxon>Eurotiomycetes</taxon>
        <taxon>Chaetothyriomycetidae</taxon>
        <taxon>Chaetothyriales</taxon>
        <taxon>Herpotrichiellaceae</taxon>
        <taxon>Cladophialophora</taxon>
    </lineage>
</organism>
<feature type="compositionally biased region" description="Basic and acidic residues" evidence="1">
    <location>
        <begin position="277"/>
        <end position="311"/>
    </location>
</feature>
<dbReference type="AlphaFoldDB" id="A0A1C1C8Y2"/>
<protein>
    <submittedName>
        <fullName evidence="2">Uncharacterized protein</fullName>
    </submittedName>
</protein>
<dbReference type="VEuPathDB" id="FungiDB:G647_07666"/>
<dbReference type="VEuPathDB" id="FungiDB:CLCR_05738"/>
<keyword evidence="3" id="KW-1185">Reference proteome</keyword>
<comment type="caution">
    <text evidence="2">The sequence shown here is derived from an EMBL/GenBank/DDBJ whole genome shotgun (WGS) entry which is preliminary data.</text>
</comment>
<accession>A0A1C1C8Y2</accession>
<dbReference type="OrthoDB" id="202825at2759"/>
<reference evidence="3" key="1">
    <citation type="submission" date="2015-07" db="EMBL/GenBank/DDBJ databases">
        <authorList>
            <person name="Teixeira M.M."/>
            <person name="Souza R.C."/>
            <person name="Almeida L.G."/>
            <person name="Vicente V.A."/>
            <person name="de Hoog S."/>
            <person name="Bocca A.L."/>
            <person name="de Almeida S.R."/>
            <person name="Vasconcelos A.T."/>
            <person name="Felipe M.S."/>
        </authorList>
    </citation>
    <scope>NUCLEOTIDE SEQUENCE [LARGE SCALE GENOMIC DNA]</scope>
    <source>
        <strain evidence="3">KSF</strain>
    </source>
</reference>